<evidence type="ECO:0000313" key="3">
    <source>
        <dbReference type="EMBL" id="MBP1851444.1"/>
    </source>
</evidence>
<feature type="signal peptide" evidence="1">
    <location>
        <begin position="1"/>
        <end position="21"/>
    </location>
</feature>
<sequence>MTRLSIAAALFAAVVAGPALAAGAPLDGNWARGDGNAKVVIKPCGSDVCAVNTWIKPGHEKEKVGDKLVMTIDQDSENSYSGKAFDPQRNMTYKLSIDVSAKAMTTKGCVLGGILCKSQQWTRIN</sequence>
<dbReference type="RefSeq" id="WP_209946161.1">
    <property type="nucleotide sequence ID" value="NZ_JAGGJU010000007.1"/>
</dbReference>
<name>A0ABS4E0H3_9HYPH</name>
<proteinExistence type="predicted"/>
<dbReference type="EMBL" id="JAGGJU010000007">
    <property type="protein sequence ID" value="MBP1851444.1"/>
    <property type="molecule type" value="Genomic_DNA"/>
</dbReference>
<comment type="caution">
    <text evidence="3">The sequence shown here is derived from an EMBL/GenBank/DDBJ whole genome shotgun (WGS) entry which is preliminary data.</text>
</comment>
<dbReference type="Pfam" id="PF09917">
    <property type="entry name" value="DUF2147"/>
    <property type="match status" value="1"/>
</dbReference>
<feature type="domain" description="DUF2147" evidence="2">
    <location>
        <begin position="28"/>
        <end position="123"/>
    </location>
</feature>
<dbReference type="Gene3D" id="2.40.128.520">
    <property type="match status" value="1"/>
</dbReference>
<gene>
    <name evidence="3" type="ORF">J2Z17_002889</name>
</gene>
<accession>A0ABS4E0H3</accession>
<dbReference type="PANTHER" id="PTHR36919:SF2">
    <property type="entry name" value="BLL6627 PROTEIN"/>
    <property type="match status" value="1"/>
</dbReference>
<organism evidence="3 4">
    <name type="scientific">Rhizobium halophytocola</name>
    <dbReference type="NCBI Taxonomy" id="735519"/>
    <lineage>
        <taxon>Bacteria</taxon>
        <taxon>Pseudomonadati</taxon>
        <taxon>Pseudomonadota</taxon>
        <taxon>Alphaproteobacteria</taxon>
        <taxon>Hyphomicrobiales</taxon>
        <taxon>Rhizobiaceae</taxon>
        <taxon>Rhizobium/Agrobacterium group</taxon>
        <taxon>Rhizobium</taxon>
    </lineage>
</organism>
<keyword evidence="1" id="KW-0732">Signal</keyword>
<dbReference type="InterPro" id="IPR019223">
    <property type="entry name" value="DUF2147"/>
</dbReference>
<dbReference type="PANTHER" id="PTHR36919">
    <property type="entry name" value="BLR1215 PROTEIN"/>
    <property type="match status" value="1"/>
</dbReference>
<evidence type="ECO:0000259" key="2">
    <source>
        <dbReference type="Pfam" id="PF09917"/>
    </source>
</evidence>
<dbReference type="Proteomes" id="UP000759443">
    <property type="component" value="Unassembled WGS sequence"/>
</dbReference>
<evidence type="ECO:0000256" key="1">
    <source>
        <dbReference type="SAM" id="SignalP"/>
    </source>
</evidence>
<keyword evidence="4" id="KW-1185">Reference proteome</keyword>
<feature type="chain" id="PRO_5047447791" evidence="1">
    <location>
        <begin position="22"/>
        <end position="125"/>
    </location>
</feature>
<protein>
    <submittedName>
        <fullName evidence="3">Uncharacterized protein (DUF2147 family)</fullName>
    </submittedName>
</protein>
<reference evidence="3 4" key="1">
    <citation type="submission" date="2021-03" db="EMBL/GenBank/DDBJ databases">
        <title>Genomic Encyclopedia of Type Strains, Phase IV (KMG-IV): sequencing the most valuable type-strain genomes for metagenomic binning, comparative biology and taxonomic classification.</title>
        <authorList>
            <person name="Goeker M."/>
        </authorList>
    </citation>
    <scope>NUCLEOTIDE SEQUENCE [LARGE SCALE GENOMIC DNA]</scope>
    <source>
        <strain evidence="3 4">DSM 21600</strain>
    </source>
</reference>
<evidence type="ECO:0000313" key="4">
    <source>
        <dbReference type="Proteomes" id="UP000759443"/>
    </source>
</evidence>